<gene>
    <name evidence="2" type="ORF">Ddye_004736</name>
</gene>
<dbReference type="AlphaFoldDB" id="A0AAD9XF22"/>
<proteinExistence type="predicted"/>
<accession>A0AAD9XF22</accession>
<evidence type="ECO:0000313" key="3">
    <source>
        <dbReference type="Proteomes" id="UP001280121"/>
    </source>
</evidence>
<dbReference type="Proteomes" id="UP001280121">
    <property type="component" value="Unassembled WGS sequence"/>
</dbReference>
<feature type="region of interest" description="Disordered" evidence="1">
    <location>
        <begin position="1"/>
        <end position="27"/>
    </location>
</feature>
<sequence length="167" mass="17243">MSGAPQAYPDQKMPLRASSNLSGTEDPAFDLSGSRSSLVSPLYGVSGSGLVYPRFHTQSYLLAPPKGLASSSSAQPIQGAARFLSATSGLCSEKKVGFGGSLISTPLVLVRSGPWSSVSGLPADKISEIDQPAGLVWLFLSIEKESAVCASHLLLGSAGRHGILVQI</sequence>
<comment type="caution">
    <text evidence="2">The sequence shown here is derived from an EMBL/GenBank/DDBJ whole genome shotgun (WGS) entry which is preliminary data.</text>
</comment>
<dbReference type="EMBL" id="JANJYI010000002">
    <property type="protein sequence ID" value="KAK2658203.1"/>
    <property type="molecule type" value="Genomic_DNA"/>
</dbReference>
<reference evidence="2" key="1">
    <citation type="journal article" date="2023" name="Plant J.">
        <title>Genome sequences and population genomics provide insights into the demographic history, inbreeding, and mutation load of two 'living fossil' tree species of Dipteronia.</title>
        <authorList>
            <person name="Feng Y."/>
            <person name="Comes H.P."/>
            <person name="Chen J."/>
            <person name="Zhu S."/>
            <person name="Lu R."/>
            <person name="Zhang X."/>
            <person name="Li P."/>
            <person name="Qiu J."/>
            <person name="Olsen K.M."/>
            <person name="Qiu Y."/>
        </authorList>
    </citation>
    <scope>NUCLEOTIDE SEQUENCE</scope>
    <source>
        <strain evidence="2">KIB01</strain>
    </source>
</reference>
<protein>
    <submittedName>
        <fullName evidence="2">Uncharacterized protein</fullName>
    </submittedName>
</protein>
<evidence type="ECO:0000256" key="1">
    <source>
        <dbReference type="SAM" id="MobiDB-lite"/>
    </source>
</evidence>
<keyword evidence="3" id="KW-1185">Reference proteome</keyword>
<name>A0AAD9XF22_9ROSI</name>
<organism evidence="2 3">
    <name type="scientific">Dipteronia dyeriana</name>
    <dbReference type="NCBI Taxonomy" id="168575"/>
    <lineage>
        <taxon>Eukaryota</taxon>
        <taxon>Viridiplantae</taxon>
        <taxon>Streptophyta</taxon>
        <taxon>Embryophyta</taxon>
        <taxon>Tracheophyta</taxon>
        <taxon>Spermatophyta</taxon>
        <taxon>Magnoliopsida</taxon>
        <taxon>eudicotyledons</taxon>
        <taxon>Gunneridae</taxon>
        <taxon>Pentapetalae</taxon>
        <taxon>rosids</taxon>
        <taxon>malvids</taxon>
        <taxon>Sapindales</taxon>
        <taxon>Sapindaceae</taxon>
        <taxon>Hippocastanoideae</taxon>
        <taxon>Acereae</taxon>
        <taxon>Dipteronia</taxon>
    </lineage>
</organism>
<evidence type="ECO:0000313" key="2">
    <source>
        <dbReference type="EMBL" id="KAK2658203.1"/>
    </source>
</evidence>